<protein>
    <submittedName>
        <fullName evidence="1">Uncharacterized protein</fullName>
    </submittedName>
</protein>
<dbReference type="AlphaFoldDB" id="A0A0C7IBK4"/>
<gene>
    <name evidence="1" type="ORF">R28058_25031</name>
</gene>
<evidence type="ECO:0000313" key="2">
    <source>
        <dbReference type="Proteomes" id="UP000049127"/>
    </source>
</evidence>
<accession>A0A0C7IBK4</accession>
<dbReference type="OrthoDB" id="1951844at2"/>
<name>A0A0C7IBK4_PARSO</name>
<dbReference type="EMBL" id="CEKZ01000014">
    <property type="protein sequence ID" value="CEQ04785.1"/>
    <property type="molecule type" value="Genomic_DNA"/>
</dbReference>
<organism evidence="1 2">
    <name type="scientific">Paraclostridium sordellii</name>
    <name type="common">Clostridium sordellii</name>
    <dbReference type="NCBI Taxonomy" id="1505"/>
    <lineage>
        <taxon>Bacteria</taxon>
        <taxon>Bacillati</taxon>
        <taxon>Bacillota</taxon>
        <taxon>Clostridia</taxon>
        <taxon>Peptostreptococcales</taxon>
        <taxon>Peptostreptococcaceae</taxon>
        <taxon>Paraclostridium</taxon>
    </lineage>
</organism>
<proteinExistence type="predicted"/>
<evidence type="ECO:0000313" key="1">
    <source>
        <dbReference type="EMBL" id="CEQ04785.1"/>
    </source>
</evidence>
<reference evidence="1 2" key="1">
    <citation type="submission" date="2015-01" db="EMBL/GenBank/DDBJ databases">
        <authorList>
            <person name="Aslett A.Martin."/>
            <person name="De Silva Nishadi"/>
        </authorList>
    </citation>
    <scope>NUCLEOTIDE SEQUENCE [LARGE SCALE GENOMIC DNA]</scope>
    <source>
        <strain evidence="1 2">R28058</strain>
    </source>
</reference>
<dbReference type="RefSeq" id="WP_055336754.1">
    <property type="nucleotide sequence ID" value="NZ_CDNF01000025.1"/>
</dbReference>
<dbReference type="Proteomes" id="UP000049127">
    <property type="component" value="Unassembled WGS sequence"/>
</dbReference>
<sequence>MIIEQLDLETRSKIYAHTKKTLRKYQKGITTGKLTSINFAENILSNEDMLNLIDETTLNDVDFKDSYIKYIDKLIKNQNENLKKTNRKNFIQNNSKPTISQRIELKNLLLETGYELAIPIQYLNSSDVIEISKFISTGTIDLGNEKIYNYVVKLNKH</sequence>